<dbReference type="Proteomes" id="UP000729402">
    <property type="component" value="Unassembled WGS sequence"/>
</dbReference>
<reference evidence="1" key="2">
    <citation type="submission" date="2021-02" db="EMBL/GenBank/DDBJ databases">
        <authorList>
            <person name="Kimball J.A."/>
            <person name="Haas M.W."/>
            <person name="Macchietto M."/>
            <person name="Kono T."/>
            <person name="Duquette J."/>
            <person name="Shao M."/>
        </authorList>
    </citation>
    <scope>NUCLEOTIDE SEQUENCE</scope>
    <source>
        <tissue evidence="1">Fresh leaf tissue</tissue>
    </source>
</reference>
<evidence type="ECO:0000313" key="2">
    <source>
        <dbReference type="Proteomes" id="UP000729402"/>
    </source>
</evidence>
<sequence>MWAPCDEISTCKNRGIHHTTSHGREDQERIGRISYDNKSNTVVIVGPFDAQRLCGEIRCENGGATAAADEQLQAEREEREAQGNSVIKAVILHRLNDHACIFSLELK</sequence>
<reference evidence="1" key="1">
    <citation type="journal article" date="2021" name="bioRxiv">
        <title>Whole Genome Assembly and Annotation of Northern Wild Rice, Zizania palustris L., Supports a Whole Genome Duplication in the Zizania Genus.</title>
        <authorList>
            <person name="Haas M."/>
            <person name="Kono T."/>
            <person name="Macchietto M."/>
            <person name="Millas R."/>
            <person name="McGilp L."/>
            <person name="Shao M."/>
            <person name="Duquette J."/>
            <person name="Hirsch C.N."/>
            <person name="Kimball J."/>
        </authorList>
    </citation>
    <scope>NUCLEOTIDE SEQUENCE</scope>
    <source>
        <tissue evidence="1">Fresh leaf tissue</tissue>
    </source>
</reference>
<dbReference type="EMBL" id="JAAALK010000081">
    <property type="protein sequence ID" value="KAG8090101.1"/>
    <property type="molecule type" value="Genomic_DNA"/>
</dbReference>
<organism evidence="1 2">
    <name type="scientific">Zizania palustris</name>
    <name type="common">Northern wild rice</name>
    <dbReference type="NCBI Taxonomy" id="103762"/>
    <lineage>
        <taxon>Eukaryota</taxon>
        <taxon>Viridiplantae</taxon>
        <taxon>Streptophyta</taxon>
        <taxon>Embryophyta</taxon>
        <taxon>Tracheophyta</taxon>
        <taxon>Spermatophyta</taxon>
        <taxon>Magnoliopsida</taxon>
        <taxon>Liliopsida</taxon>
        <taxon>Poales</taxon>
        <taxon>Poaceae</taxon>
        <taxon>BOP clade</taxon>
        <taxon>Oryzoideae</taxon>
        <taxon>Oryzeae</taxon>
        <taxon>Zizaniinae</taxon>
        <taxon>Zizania</taxon>
    </lineage>
</organism>
<evidence type="ECO:0000313" key="1">
    <source>
        <dbReference type="EMBL" id="KAG8090101.1"/>
    </source>
</evidence>
<dbReference type="AlphaFoldDB" id="A0A8J6BQE5"/>
<keyword evidence="2" id="KW-1185">Reference proteome</keyword>
<name>A0A8J6BQE5_ZIZPA</name>
<gene>
    <name evidence="1" type="ORF">GUJ93_ZPchr0011g28399</name>
</gene>
<proteinExistence type="predicted"/>
<comment type="caution">
    <text evidence="1">The sequence shown here is derived from an EMBL/GenBank/DDBJ whole genome shotgun (WGS) entry which is preliminary data.</text>
</comment>
<dbReference type="OrthoDB" id="785270at2759"/>
<accession>A0A8J6BQE5</accession>
<protein>
    <submittedName>
        <fullName evidence="1">Uncharacterized protein</fullName>
    </submittedName>
</protein>